<dbReference type="InterPro" id="IPR038550">
    <property type="entry name" value="GPCR_3_9-Cys_sf"/>
</dbReference>
<evidence type="ECO:0000256" key="9">
    <source>
        <dbReference type="ARBA" id="ARBA00022989"/>
    </source>
</evidence>
<dbReference type="InterPro" id="IPR000337">
    <property type="entry name" value="GPCR_3"/>
</dbReference>
<dbReference type="GO" id="GO:0005886">
    <property type="term" value="C:plasma membrane"/>
    <property type="evidence" value="ECO:0007669"/>
    <property type="project" value="UniProtKB-SubCell"/>
</dbReference>
<evidence type="ECO:0000256" key="7">
    <source>
        <dbReference type="ARBA" id="ARBA00022725"/>
    </source>
</evidence>
<dbReference type="InterPro" id="IPR011500">
    <property type="entry name" value="GPCR_3_9-Cys_dom"/>
</dbReference>
<organism evidence="20 21">
    <name type="scientific">Hemibagrus wyckioides</name>
    <dbReference type="NCBI Taxonomy" id="337641"/>
    <lineage>
        <taxon>Eukaryota</taxon>
        <taxon>Metazoa</taxon>
        <taxon>Chordata</taxon>
        <taxon>Craniata</taxon>
        <taxon>Vertebrata</taxon>
        <taxon>Euteleostomi</taxon>
        <taxon>Actinopterygii</taxon>
        <taxon>Neopterygii</taxon>
        <taxon>Teleostei</taxon>
        <taxon>Ostariophysi</taxon>
        <taxon>Siluriformes</taxon>
        <taxon>Bagridae</taxon>
        <taxon>Hemibagrus</taxon>
    </lineage>
</organism>
<evidence type="ECO:0000256" key="8">
    <source>
        <dbReference type="ARBA" id="ARBA00022729"/>
    </source>
</evidence>
<evidence type="ECO:0000256" key="13">
    <source>
        <dbReference type="ARBA" id="ARBA00023170"/>
    </source>
</evidence>
<evidence type="ECO:0000256" key="1">
    <source>
        <dbReference type="ARBA" id="ARBA00004651"/>
    </source>
</evidence>
<gene>
    <name evidence="20" type="ORF">KOW79_020087</name>
</gene>
<comment type="subunit">
    <text evidence="3">Homodimer; disulfide-linked.</text>
</comment>
<keyword evidence="12" id="KW-1015">Disulfide bond</keyword>
<dbReference type="PROSITE" id="PS50297">
    <property type="entry name" value="ANK_REP_REGION"/>
    <property type="match status" value="1"/>
</dbReference>
<evidence type="ECO:0000256" key="2">
    <source>
        <dbReference type="ARBA" id="ARBA00007242"/>
    </source>
</evidence>
<evidence type="ECO:0000256" key="17">
    <source>
        <dbReference type="PROSITE-ProRule" id="PRU00023"/>
    </source>
</evidence>
<dbReference type="Gene3D" id="1.25.40.20">
    <property type="entry name" value="Ankyrin repeat-containing domain"/>
    <property type="match status" value="1"/>
</dbReference>
<keyword evidence="11" id="KW-0472">Membrane</keyword>
<dbReference type="SUPFAM" id="SSF48403">
    <property type="entry name" value="Ankyrin repeat"/>
    <property type="match status" value="1"/>
</dbReference>
<keyword evidence="10" id="KW-0297">G-protein coupled receptor</keyword>
<evidence type="ECO:0000256" key="12">
    <source>
        <dbReference type="ARBA" id="ARBA00023157"/>
    </source>
</evidence>
<dbReference type="Gene3D" id="3.40.50.2300">
    <property type="match status" value="2"/>
</dbReference>
<dbReference type="Pfam" id="PF00023">
    <property type="entry name" value="Ank"/>
    <property type="match status" value="1"/>
</dbReference>
<keyword evidence="14" id="KW-0325">Glycoprotein</keyword>
<evidence type="ECO:0000256" key="4">
    <source>
        <dbReference type="ARBA" id="ARBA00022475"/>
    </source>
</evidence>
<dbReference type="PANTHER" id="PTHR24061:SF506">
    <property type="entry name" value="G-PROTEIN COUPLED RECEPTOR FAMILY C GROUP 6 MEMBER A-LIKE PRECURSOR"/>
    <property type="match status" value="1"/>
</dbReference>
<evidence type="ECO:0000313" key="20">
    <source>
        <dbReference type="EMBL" id="KAG7316546.1"/>
    </source>
</evidence>
<keyword evidence="21" id="KW-1185">Reference proteome</keyword>
<dbReference type="InterPro" id="IPR002110">
    <property type="entry name" value="Ankyrin_rpt"/>
</dbReference>
<dbReference type="OrthoDB" id="5984008at2759"/>
<dbReference type="GO" id="GO:0007608">
    <property type="term" value="P:sensory perception of smell"/>
    <property type="evidence" value="ECO:0007669"/>
    <property type="project" value="UniProtKB-KW"/>
</dbReference>
<dbReference type="GO" id="GO:0004930">
    <property type="term" value="F:G protein-coupled receptor activity"/>
    <property type="evidence" value="ECO:0007669"/>
    <property type="project" value="UniProtKB-KW"/>
</dbReference>
<keyword evidence="15" id="KW-0807">Transducer</keyword>
<dbReference type="PANTHER" id="PTHR24061">
    <property type="entry name" value="CALCIUM-SENSING RECEPTOR-RELATED"/>
    <property type="match status" value="1"/>
</dbReference>
<dbReference type="PROSITE" id="PS00980">
    <property type="entry name" value="G_PROTEIN_RECEP_F3_2"/>
    <property type="match status" value="1"/>
</dbReference>
<reference evidence="20 21" key="1">
    <citation type="submission" date="2021-06" db="EMBL/GenBank/DDBJ databases">
        <title>Chromosome-level genome assembly of the red-tail catfish (Hemibagrus wyckioides).</title>
        <authorList>
            <person name="Shao F."/>
        </authorList>
    </citation>
    <scope>NUCLEOTIDE SEQUENCE [LARGE SCALE GENOMIC DNA]</scope>
    <source>
        <strain evidence="20">EC202008001</strain>
        <tissue evidence="20">Blood</tissue>
    </source>
</reference>
<proteinExistence type="inferred from homology"/>
<evidence type="ECO:0000259" key="19">
    <source>
        <dbReference type="Pfam" id="PF07562"/>
    </source>
</evidence>
<dbReference type="FunFam" id="3.40.50.2300:FF:000152">
    <property type="entry name" value="G protein-coupled receptor class C group 6 member A"/>
    <property type="match status" value="1"/>
</dbReference>
<sequence>MRNMETFHWEEGSRQRTYTPSEALLYAIVHDHRAYAQYLLNQFSDGALAMPGENFCCCPSSAPHLAMAVRYDRKDIMALILQVAHRMPTLRSYMNRGGCNHMEDGKTPLHLACELSHSEAVIMLLGSGASPQAEDHNGMTPLDLILKQLRSSKVNTGAKKLCLERLLMFMPEVRFKMKSSLEKDPQCWSKVLGEEKFNYLVGRIPGTLFLIAMQRILSQLPPHEFPKMMVGSVAYCDFIESHFGAYMPGDIVLGIVGSVHSKVQDLENRTIPGLYTCADFDQIPFMTTLVAVHTIEEINNSSFLPGIKLGYLLCDACVYGTKALDCVERMLAVNGPPTLLSDYSNFTSPIKALLGETYSELSIPIAKLLSLYMIPQISCTSTAPALSDKLRYASFFRVVPSDLYQTKALAKLMSHYSWNWIGVVTLDDEYGRAVLENFVQDAQKEQVCLHYQKILPNYLGSSDIEEKIINVADQIESSNATVVLLILRPEHVQMIFQEMIKRNVSRVWIASDAWSTARFLMKMKDINKVGDIFGFTFITGDIPGFKDYVRNIRPSPGARNDFITEYKQMRSNCAQGQESQNPFFLYCNNTDDSFLLQTVDLTEAFSQRVAVYAIANAIKKLLKCDDTSCSEDTNFLPWKLISILRNMNFTVDDQTYFFNKNGDFENGYDLIMWKKDGDERILDVVGKYLISNNNVDVYEQKVSWFNNTVPESRCSKKCPNGTHKNILNITCCYTCISCAAGEYSDQEDQATCTKCLNGTSRPGSSKCVEWTVGILEWSSG</sequence>
<comment type="similarity">
    <text evidence="2">Belongs to the G-protein coupled receptor 3 family.</text>
</comment>
<keyword evidence="7" id="KW-0552">Olfaction</keyword>
<protein>
    <recommendedName>
        <fullName evidence="16">G-protein coupled receptor family C group 6 member A</fullName>
    </recommendedName>
</protein>
<dbReference type="FunFam" id="2.10.50.30:FF:000004">
    <property type="entry name" value="Taste receptor type 1 member 3-like protein"/>
    <property type="match status" value="1"/>
</dbReference>
<dbReference type="AlphaFoldDB" id="A0A9D3N5N4"/>
<evidence type="ECO:0000256" key="16">
    <source>
        <dbReference type="ARBA" id="ARBA00039774"/>
    </source>
</evidence>
<dbReference type="InterPro" id="IPR000068">
    <property type="entry name" value="GPCR_3_Ca_sens_rcpt-rel"/>
</dbReference>
<keyword evidence="4" id="KW-1003">Cell membrane</keyword>
<name>A0A9D3N5N4_9TELE</name>
<dbReference type="Pfam" id="PF01094">
    <property type="entry name" value="ANF_receptor"/>
    <property type="match status" value="1"/>
</dbReference>
<comment type="subcellular location">
    <subcellularLocation>
        <location evidence="1">Cell membrane</location>
        <topology evidence="1">Multi-pass membrane protein</topology>
    </subcellularLocation>
</comment>
<dbReference type="PROSITE" id="PS50088">
    <property type="entry name" value="ANK_REPEAT"/>
    <property type="match status" value="1"/>
</dbReference>
<evidence type="ECO:0000256" key="6">
    <source>
        <dbReference type="ARBA" id="ARBA00022692"/>
    </source>
</evidence>
<dbReference type="Pfam" id="PF07562">
    <property type="entry name" value="NCD3G"/>
    <property type="match status" value="1"/>
</dbReference>
<evidence type="ECO:0000256" key="14">
    <source>
        <dbReference type="ARBA" id="ARBA00023180"/>
    </source>
</evidence>
<dbReference type="InterPro" id="IPR017979">
    <property type="entry name" value="GPCR_3_CS"/>
</dbReference>
<dbReference type="SUPFAM" id="SSF53822">
    <property type="entry name" value="Periplasmic binding protein-like I"/>
    <property type="match status" value="1"/>
</dbReference>
<dbReference type="PRINTS" id="PR00248">
    <property type="entry name" value="GPCRMGR"/>
</dbReference>
<keyword evidence="5" id="KW-0716">Sensory transduction</keyword>
<dbReference type="InterPro" id="IPR036770">
    <property type="entry name" value="Ankyrin_rpt-contain_sf"/>
</dbReference>
<keyword evidence="9" id="KW-1133">Transmembrane helix</keyword>
<keyword evidence="13" id="KW-0675">Receptor</keyword>
<feature type="domain" description="GPCR family 3 nine cysteines" evidence="19">
    <location>
        <begin position="709"/>
        <end position="759"/>
    </location>
</feature>
<accession>A0A9D3N5N4</accession>
<evidence type="ECO:0000256" key="15">
    <source>
        <dbReference type="ARBA" id="ARBA00023224"/>
    </source>
</evidence>
<feature type="domain" description="Receptor ligand binding region" evidence="18">
    <location>
        <begin position="293"/>
        <end position="675"/>
    </location>
</feature>
<keyword evidence="17" id="KW-0040">ANK repeat</keyword>
<dbReference type="EMBL" id="JAHKSW010000025">
    <property type="protein sequence ID" value="KAG7316546.1"/>
    <property type="molecule type" value="Genomic_DNA"/>
</dbReference>
<keyword evidence="8" id="KW-0732">Signal</keyword>
<evidence type="ECO:0000256" key="3">
    <source>
        <dbReference type="ARBA" id="ARBA00011748"/>
    </source>
</evidence>
<dbReference type="PRINTS" id="PR00592">
    <property type="entry name" value="CASENSINGR"/>
</dbReference>
<evidence type="ECO:0000256" key="10">
    <source>
        <dbReference type="ARBA" id="ARBA00023040"/>
    </source>
</evidence>
<dbReference type="InterPro" id="IPR028082">
    <property type="entry name" value="Peripla_BP_I"/>
</dbReference>
<dbReference type="SMART" id="SM00248">
    <property type="entry name" value="ANK"/>
    <property type="match status" value="1"/>
</dbReference>
<dbReference type="Gene3D" id="2.10.50.30">
    <property type="entry name" value="GPCR, family 3, nine cysteines domain"/>
    <property type="match status" value="1"/>
</dbReference>
<dbReference type="InterPro" id="IPR001828">
    <property type="entry name" value="ANF_lig-bd_rcpt"/>
</dbReference>
<dbReference type="Proteomes" id="UP000824219">
    <property type="component" value="Linkage Group LG25"/>
</dbReference>
<evidence type="ECO:0000256" key="11">
    <source>
        <dbReference type="ARBA" id="ARBA00023136"/>
    </source>
</evidence>
<evidence type="ECO:0000256" key="5">
    <source>
        <dbReference type="ARBA" id="ARBA00022606"/>
    </source>
</evidence>
<evidence type="ECO:0000259" key="18">
    <source>
        <dbReference type="Pfam" id="PF01094"/>
    </source>
</evidence>
<feature type="repeat" description="ANK" evidence="17">
    <location>
        <begin position="104"/>
        <end position="136"/>
    </location>
</feature>
<keyword evidence="6" id="KW-0812">Transmembrane</keyword>
<evidence type="ECO:0000313" key="21">
    <source>
        <dbReference type="Proteomes" id="UP000824219"/>
    </source>
</evidence>
<comment type="caution">
    <text evidence="20">The sequence shown here is derived from an EMBL/GenBank/DDBJ whole genome shotgun (WGS) entry which is preliminary data.</text>
</comment>